<gene>
    <name evidence="1" type="ORF">AAAU18_01060</name>
</gene>
<keyword evidence="2" id="KW-1185">Reference proteome</keyword>
<dbReference type="RefSeq" id="WP_082419746.1">
    <property type="nucleotide sequence ID" value="NZ_JBBNGJ010000001.1"/>
</dbReference>
<accession>A0ABV1I5K4</accession>
<dbReference type="InterPro" id="IPR032675">
    <property type="entry name" value="LRR_dom_sf"/>
</dbReference>
<proteinExistence type="predicted"/>
<dbReference type="EMBL" id="JBBNGJ010000001">
    <property type="protein sequence ID" value="MEQ2591501.1"/>
    <property type="molecule type" value="Genomic_DNA"/>
</dbReference>
<sequence length="1736" mass="185937">MRKGLIFKKGIIIALAAAVVTSPAPVMGVSGWGVMNAKAEETTTEKIPEYLLMGSTRLIDNGEFQDDGVSGNDDTIYQGTNWYYDITRNQLVLENASISGNITIQNGDLSIMLSGTNTMRSDMVIQSILTESGIVPTLEINGNNHNGSLSCGSISVADLGLNNNNLKIIGATLETSQIECSGSLTIENSYVVANEEDHSNVISGDKINIVDSYVEAKATTEREEGVVFRSNQQINVSGSQIVVSRALACQEPVLSDCDFSNSVITKQWNDIETGDDVTKTYVYGKAALKEDLTIASGESIELESSASIANLDKLIVEDGATILIDGAEHKHNTNGNITYIWQDDKEHTKGVACKDCPIGYVTKETKSHNYNSQGFCTDCDAYQPAVLTTDKYDIDNDDSKDKVYEIGNAGELYWFSDKVLNNNDTYGKINVVLTDDIVVNENVLKSDGTLNEGTYRDWIPIGTFYYGKNHVPFAAPYSGKFDGQNHTISGLYLKKDDDRSIGLFGCIEDGKIYNVSILDSYFSGATDVGGICGKSHLGTVVNCHNAGTINGTTGNSHLGIGGICGSTYRGTISDCDNTGVVNGDTYVGGICGDSTSPITRCYNTGNVSGVYRVAGICGNSGSGGYASNITNCSNSGDIRGSGTYIGGICGANFSGISYCNSTGAVSGSGDKIGGICGEDIDGKGDIKNCYYDSTVYAGDSIGDKYAYGDITGKYENVEGKTTEQYKNGEVAYLLQNGQSEEIWGQTIGTDTYPVLRGAKVYKSITYIGCNDSSDVVSVSYSNEKKDVFGKHNFEDGICRYCGEKLAATVTKGDETLSCVSLPEAIGYAEKMPGSVVTVMEDTNTALDINNPDSDFTIDINGHKIDDINVNNGKITIIASKTGGYVKGELDIQKDSTVTIGDVKISGTIYTTGQLILNGGDIYRIILADETIKLYFNNSDIKINEGIYLYGVYGEEIIINAEPHNVIPIVLDGISVQQGAAYAVASDGITLKSEWFNASSNDSIIDLSTSIEDNKLRIGAMLNDKVYAELDENKNITYSGSELKPSVKVYYNRNYMSSVQLKEGSDYNVTYSDNINTGTATAIVTGIGAYSGTKKVTFTIEPKKISSPTFDGLKPEYTYTGQKVEPEFALMDGDTVIPSSEYEVSYSDNTEVGTAAITITDVMGGNYDINCKAEFDIVKADPVISELPVADPISYDPHKTLNEASISGGAVIGVSGENITGTWSWADDSAVPAVDVTDYDVVFTPDDQKHYNSVRETIQVNVIKANVNIADLPTASAITYGDSLAKSVLYGGTAYFDGINKVEIFGTFAWKDDSLKPFVSDSDKTLYTVVFTPADSVNYNTAEIEITVNVSKATMPNLLLSVDNTNKTVGSIALPGDWTWLDADDKTAIKAGGSVEATAVYVGDDKENYDSTELKITIYRAACSEGKTVKYTLKGEKAPTCTKAGTGHTECSICGDVMSTGVYVKELGHKWNSGRVTRKPTYTATGVKTFTCTVCKATKIGSIAKLATTDISKKTSKITVSGIENKIYNGKVHTQKSLVVKAGAKTLRLNKDYTVTYSKNKAVGKASVIIRGKNAYSGKITKTFAIVKAAKGKTYTVGKFKYTITGAKTDGTGTVAIAGTTYSRSDKKFASLTIADTVIIGDVRFKITSVSANAFSRYTALKNATIGNNVTSIGSNAFLSCKNLKKMTIKSAKLKSVGAKAFSGTYSKITFAVPRNKATAYKKLIKKGSPSAKAIYK</sequence>
<dbReference type="Gene3D" id="3.80.10.10">
    <property type="entry name" value="Ribonuclease Inhibitor"/>
    <property type="match status" value="1"/>
</dbReference>
<organism evidence="1 2">
    <name type="scientific">Coprococcus aceti</name>
    <dbReference type="NCBI Taxonomy" id="2981786"/>
    <lineage>
        <taxon>Bacteria</taxon>
        <taxon>Bacillati</taxon>
        <taxon>Bacillota</taxon>
        <taxon>Clostridia</taxon>
        <taxon>Lachnospirales</taxon>
        <taxon>Lachnospiraceae</taxon>
        <taxon>Coprococcus</taxon>
    </lineage>
</organism>
<dbReference type="Gene3D" id="2.160.20.110">
    <property type="match status" value="1"/>
</dbReference>
<evidence type="ECO:0000313" key="1">
    <source>
        <dbReference type="EMBL" id="MEQ2591501.1"/>
    </source>
</evidence>
<name>A0ABV1I5K4_9FIRM</name>
<reference evidence="1 2" key="1">
    <citation type="submission" date="2024-04" db="EMBL/GenBank/DDBJ databases">
        <title>Human intestinal bacterial collection.</title>
        <authorList>
            <person name="Pauvert C."/>
            <person name="Hitch T.C.A."/>
            <person name="Clavel T."/>
        </authorList>
    </citation>
    <scope>NUCLEOTIDE SEQUENCE [LARGE SCALE GENOMIC DNA]</scope>
    <source>
        <strain evidence="1 2">CLA-AA-H181</strain>
    </source>
</reference>
<dbReference type="InterPro" id="IPR026906">
    <property type="entry name" value="LRR_5"/>
</dbReference>
<comment type="caution">
    <text evidence="1">The sequence shown here is derived from an EMBL/GenBank/DDBJ whole genome shotgun (WGS) entry which is preliminary data.</text>
</comment>
<dbReference type="SUPFAM" id="SSF52058">
    <property type="entry name" value="L domain-like"/>
    <property type="match status" value="1"/>
</dbReference>
<dbReference type="Pfam" id="PF13306">
    <property type="entry name" value="LRR_5"/>
    <property type="match status" value="1"/>
</dbReference>
<protein>
    <submittedName>
        <fullName evidence="1">Leucine-rich repeat protein</fullName>
    </submittedName>
</protein>
<dbReference type="Proteomes" id="UP001494672">
    <property type="component" value="Unassembled WGS sequence"/>
</dbReference>
<evidence type="ECO:0000313" key="2">
    <source>
        <dbReference type="Proteomes" id="UP001494672"/>
    </source>
</evidence>